<gene>
    <name evidence="1" type="ORF">K4G66_13535</name>
</gene>
<reference evidence="1" key="1">
    <citation type="journal article" date="2023" name="Comput. Struct. Biotechnol. J.">
        <title>Discovery of a novel marine Bacteroidetes with a rich repertoire of carbohydrate-active enzymes.</title>
        <authorList>
            <person name="Chen B."/>
            <person name="Liu G."/>
            <person name="Chen Q."/>
            <person name="Wang H."/>
            <person name="Liu L."/>
            <person name="Tang K."/>
        </authorList>
    </citation>
    <scope>NUCLEOTIDE SEQUENCE</scope>
    <source>
        <strain evidence="1">TK19036</strain>
    </source>
</reference>
<sequence length="51" mass="5793">MFARNEMTKQSPPLNREIATGLAPFTSLRSDRNDVSDFIPPLEGYFYIVGE</sequence>
<name>A0AA49JHV6_9BACT</name>
<proteinExistence type="predicted"/>
<accession>A0AA49JHV6</accession>
<protein>
    <submittedName>
        <fullName evidence="1">Uncharacterized protein</fullName>
    </submittedName>
</protein>
<organism evidence="1">
    <name type="scientific">Roseihalotalea indica</name>
    <dbReference type="NCBI Taxonomy" id="2867963"/>
    <lineage>
        <taxon>Bacteria</taxon>
        <taxon>Pseudomonadati</taxon>
        <taxon>Bacteroidota</taxon>
        <taxon>Cytophagia</taxon>
        <taxon>Cytophagales</taxon>
        <taxon>Catalimonadaceae</taxon>
        <taxon>Roseihalotalea</taxon>
    </lineage>
</organism>
<dbReference type="AlphaFoldDB" id="A0AA49JHV6"/>
<dbReference type="EMBL" id="CP120682">
    <property type="protein sequence ID" value="WKN39714.1"/>
    <property type="molecule type" value="Genomic_DNA"/>
</dbReference>
<reference evidence="1" key="2">
    <citation type="journal article" date="2024" name="Antonie Van Leeuwenhoek">
        <title>Roseihalotalea indica gen. nov., sp. nov., a halophilic Bacteroidetes from mesopelagic Southwest Indian Ocean with higher carbohydrate metabolic potential.</title>
        <authorList>
            <person name="Chen B."/>
            <person name="Zhang M."/>
            <person name="Lin D."/>
            <person name="Ye J."/>
            <person name="Tang K."/>
        </authorList>
    </citation>
    <scope>NUCLEOTIDE SEQUENCE</scope>
    <source>
        <strain evidence="1">TK19036</strain>
    </source>
</reference>
<evidence type="ECO:0000313" key="1">
    <source>
        <dbReference type="EMBL" id="WKN39714.1"/>
    </source>
</evidence>